<proteinExistence type="predicted"/>
<gene>
    <name evidence="2" type="ORF">L2W38_10505</name>
</gene>
<keyword evidence="1" id="KW-0812">Transmembrane</keyword>
<feature type="transmembrane region" description="Helical" evidence="1">
    <location>
        <begin position="76"/>
        <end position="97"/>
    </location>
</feature>
<accession>A0ABS9EPX1</accession>
<name>A0ABS9EPX1_9BACT</name>
<dbReference type="RefSeq" id="WP_236099944.1">
    <property type="nucleotide sequence ID" value="NZ_JAKGUD010000012.1"/>
</dbReference>
<keyword evidence="1" id="KW-1133">Transmembrane helix</keyword>
<keyword evidence="3" id="KW-1185">Reference proteome</keyword>
<evidence type="ECO:0000313" key="2">
    <source>
        <dbReference type="EMBL" id="MCF4143242.1"/>
    </source>
</evidence>
<evidence type="ECO:0000313" key="3">
    <source>
        <dbReference type="Proteomes" id="UP001200430"/>
    </source>
</evidence>
<protein>
    <recommendedName>
        <fullName evidence="4">SLATT domain-containing protein</fullName>
    </recommendedName>
</protein>
<comment type="caution">
    <text evidence="2">The sequence shown here is derived from an EMBL/GenBank/DDBJ whole genome shotgun (WGS) entry which is preliminary data.</text>
</comment>
<dbReference type="Proteomes" id="UP001200430">
    <property type="component" value="Unassembled WGS sequence"/>
</dbReference>
<dbReference type="EMBL" id="JAKGUD010000012">
    <property type="protein sequence ID" value="MCF4143242.1"/>
    <property type="molecule type" value="Genomic_DNA"/>
</dbReference>
<keyword evidence="1" id="KW-0472">Membrane</keyword>
<reference evidence="2 3" key="1">
    <citation type="submission" date="2022-01" db="EMBL/GenBank/DDBJ databases">
        <title>Dethiosulfovibrio faecalis sp. nov., a novel proteolytic, non-sulfur-reducing bacterium isolated from a marine aquaculture solid waste bioreactor.</title>
        <authorList>
            <person name="Grabowski S."/>
            <person name="Apolinario E."/>
            <person name="Schneider N."/>
            <person name="Marshall C.W."/>
            <person name="Sowers K.R."/>
        </authorList>
    </citation>
    <scope>NUCLEOTIDE SEQUENCE [LARGE SCALE GENOMIC DNA]</scope>
    <source>
        <strain evidence="2 3">DSM 12537</strain>
    </source>
</reference>
<evidence type="ECO:0008006" key="4">
    <source>
        <dbReference type="Google" id="ProtNLM"/>
    </source>
</evidence>
<organism evidence="2 3">
    <name type="scientific">Dethiosulfovibrio marinus</name>
    <dbReference type="NCBI Taxonomy" id="133532"/>
    <lineage>
        <taxon>Bacteria</taxon>
        <taxon>Thermotogati</taxon>
        <taxon>Synergistota</taxon>
        <taxon>Synergistia</taxon>
        <taxon>Synergistales</taxon>
        <taxon>Dethiosulfovibrionaceae</taxon>
        <taxon>Dethiosulfovibrio</taxon>
    </lineage>
</organism>
<sequence>MEDLYRSAVLEGLEEAKRSLPGDDPMKKAWRVALSRMIDDMALEIPDREGAIRLAPLEMDPGDTPYLYGFDRVRSAASVFIGALLGWFVVSPALTSLGMTGDFPLFLGTALGATGLSFFRRKIESVDLKEIERRLETMLSVARERIERAVEDGEEDSRRVSDDLWIGRALADLRAVPRDQLETAVEALLIEGENRGYGGPSTYRPGADSPAPSTTVWSSELSETYESFGHYEDGTPVTVERAPVFRDGSLVVKGLVRRRSSR</sequence>
<evidence type="ECO:0000256" key="1">
    <source>
        <dbReference type="SAM" id="Phobius"/>
    </source>
</evidence>